<dbReference type="Proteomes" id="UP001064489">
    <property type="component" value="Chromosome 5"/>
</dbReference>
<evidence type="ECO:0000313" key="2">
    <source>
        <dbReference type="EMBL" id="KAI9176807.1"/>
    </source>
</evidence>
<protein>
    <submittedName>
        <fullName evidence="2">Uncharacterized protein</fullName>
    </submittedName>
</protein>
<sequence length="101" mass="11772">MVSNHVPPLDWIVQSSGSTSLLAPMGRVNGSDTQRIRWGHAKYAAGHSEDTFECLLPLEKQREKKRREEDKEEEEKEEEKRKNKEREKVDGEELKKGREKP</sequence>
<dbReference type="EMBL" id="JAJSOW010000102">
    <property type="protein sequence ID" value="KAI9176807.1"/>
    <property type="molecule type" value="Genomic_DNA"/>
</dbReference>
<feature type="compositionally biased region" description="Basic and acidic residues" evidence="1">
    <location>
        <begin position="59"/>
        <end position="69"/>
    </location>
</feature>
<evidence type="ECO:0000313" key="3">
    <source>
        <dbReference type="Proteomes" id="UP001064489"/>
    </source>
</evidence>
<reference evidence="2" key="2">
    <citation type="submission" date="2023-02" db="EMBL/GenBank/DDBJ databases">
        <authorList>
            <person name="Swenson N.G."/>
            <person name="Wegrzyn J.L."/>
            <person name="Mcevoy S.L."/>
        </authorList>
    </citation>
    <scope>NUCLEOTIDE SEQUENCE</scope>
    <source>
        <strain evidence="2">91603</strain>
        <tissue evidence="2">Leaf</tissue>
    </source>
</reference>
<reference evidence="2" key="1">
    <citation type="journal article" date="2022" name="Plant J.">
        <title>Strategies of tolerance reflected in two North American maple genomes.</title>
        <authorList>
            <person name="McEvoy S.L."/>
            <person name="Sezen U.U."/>
            <person name="Trouern-Trend A."/>
            <person name="McMahon S.M."/>
            <person name="Schaberg P.G."/>
            <person name="Yang J."/>
            <person name="Wegrzyn J.L."/>
            <person name="Swenson N.G."/>
        </authorList>
    </citation>
    <scope>NUCLEOTIDE SEQUENCE</scope>
    <source>
        <strain evidence="2">91603</strain>
    </source>
</reference>
<proteinExistence type="predicted"/>
<feature type="region of interest" description="Disordered" evidence="1">
    <location>
        <begin position="57"/>
        <end position="101"/>
    </location>
</feature>
<feature type="compositionally biased region" description="Basic and acidic residues" evidence="1">
    <location>
        <begin position="78"/>
        <end position="101"/>
    </location>
</feature>
<evidence type="ECO:0000256" key="1">
    <source>
        <dbReference type="SAM" id="MobiDB-lite"/>
    </source>
</evidence>
<organism evidence="2 3">
    <name type="scientific">Acer negundo</name>
    <name type="common">Box elder</name>
    <dbReference type="NCBI Taxonomy" id="4023"/>
    <lineage>
        <taxon>Eukaryota</taxon>
        <taxon>Viridiplantae</taxon>
        <taxon>Streptophyta</taxon>
        <taxon>Embryophyta</taxon>
        <taxon>Tracheophyta</taxon>
        <taxon>Spermatophyta</taxon>
        <taxon>Magnoliopsida</taxon>
        <taxon>eudicotyledons</taxon>
        <taxon>Gunneridae</taxon>
        <taxon>Pentapetalae</taxon>
        <taxon>rosids</taxon>
        <taxon>malvids</taxon>
        <taxon>Sapindales</taxon>
        <taxon>Sapindaceae</taxon>
        <taxon>Hippocastanoideae</taxon>
        <taxon>Acereae</taxon>
        <taxon>Acer</taxon>
    </lineage>
</organism>
<accession>A0AAD5ITQ7</accession>
<keyword evidence="3" id="KW-1185">Reference proteome</keyword>
<name>A0AAD5ITQ7_ACENE</name>
<gene>
    <name evidence="2" type="ORF">LWI28_007431</name>
</gene>
<dbReference type="AlphaFoldDB" id="A0AAD5ITQ7"/>
<comment type="caution">
    <text evidence="2">The sequence shown here is derived from an EMBL/GenBank/DDBJ whole genome shotgun (WGS) entry which is preliminary data.</text>
</comment>